<dbReference type="OMA" id="MEHEKEC"/>
<evidence type="ECO:0000256" key="7">
    <source>
        <dbReference type="SAM" id="MobiDB-lite"/>
    </source>
</evidence>
<keyword evidence="4" id="KW-0206">Cytoskeleton</keyword>
<keyword evidence="6" id="KW-0493">Microtubule</keyword>
<dbReference type="InterPro" id="IPR036961">
    <property type="entry name" value="Kinesin_motor_dom_sf"/>
</dbReference>
<evidence type="ECO:0000256" key="3">
    <source>
        <dbReference type="ARBA" id="ARBA00022840"/>
    </source>
</evidence>
<sequence>MKQIPRTPKRIPKTPRNQSPVENHSHNEVKDTVNVFCRLRPLQLEVDLSSLRVIDSKTICMNSPDQQLQDHRPYCRQQQQNEILYKFKDIFESDASQREVFAAVAQPLVENLIRGRDSLLFTYGVTGSGKTHTMTGDLRNRGILPRCLDQLFCTIADYQAKKFIFKPDKLNGFEILTEKEALQEQLEPRRKLVMTRRRKSALQMSLEMTPILPALDEENMYSVFITYIEIYNNSVYDLLELDGSQKILQSRIIREDATHRMYVHGVNEMEVKTVQEAIQVFQMGQKRKHMAHTTLNQESSRSHSVFNIRLVQAPNDTQSNEQSITVSQLSLVDLAGSERSSKTKTTGVRLREAGNINNSLMTLRTCLEYLRENQQLGNNAKKIPYRDSKLTHMFKSYFDGEGQVSMIVCINPRIENYDENLQVMKFAEITQEVQILRTGTPAHPKGKAPNLKAQTQLSLGPDFPSCQLSNLPETKSQIQELKSCLQQRSENRKKLIEILHLNCDNFRRMLMKMNEDNRTMMHSAALMGNKENIPRQKRSQSSENVLENKKNIAKAFVPAKQPDIFATPYQSRLNYNSSQANLLYFLHCKKLDDIQKWKANAGLIAEKDKTEKKGSAF</sequence>
<protein>
    <recommendedName>
        <fullName evidence="6">Kinesin-like protein</fullName>
    </recommendedName>
</protein>
<keyword evidence="3 5" id="KW-0067">ATP-binding</keyword>
<dbReference type="GO" id="GO:0007018">
    <property type="term" value="P:microtubule-based movement"/>
    <property type="evidence" value="ECO:0007669"/>
    <property type="project" value="InterPro"/>
</dbReference>
<dbReference type="InParanoid" id="B4N617"/>
<dbReference type="GO" id="GO:0016887">
    <property type="term" value="F:ATP hydrolysis activity"/>
    <property type="evidence" value="ECO:0007669"/>
    <property type="project" value="TreeGrafter"/>
</dbReference>
<dbReference type="PhylomeDB" id="B4N617"/>
<evidence type="ECO:0000256" key="6">
    <source>
        <dbReference type="RuleBase" id="RU000394"/>
    </source>
</evidence>
<dbReference type="InterPro" id="IPR027417">
    <property type="entry name" value="P-loop_NTPase"/>
</dbReference>
<dbReference type="PRINTS" id="PR00380">
    <property type="entry name" value="KINESINHEAVY"/>
</dbReference>
<evidence type="ECO:0000256" key="1">
    <source>
        <dbReference type="ARBA" id="ARBA00004245"/>
    </source>
</evidence>
<dbReference type="KEGG" id="dwi:6646279"/>
<proteinExistence type="inferred from homology"/>
<evidence type="ECO:0000313" key="9">
    <source>
        <dbReference type="EMBL" id="EDW79806.1"/>
    </source>
</evidence>
<evidence type="ECO:0000259" key="8">
    <source>
        <dbReference type="PROSITE" id="PS50067"/>
    </source>
</evidence>
<dbReference type="STRING" id="7260.B4N617"/>
<keyword evidence="5 6" id="KW-0505">Motor protein</keyword>
<dbReference type="SMART" id="SM00129">
    <property type="entry name" value="KISc"/>
    <property type="match status" value="1"/>
</dbReference>
<dbReference type="SUPFAM" id="SSF52540">
    <property type="entry name" value="P-loop containing nucleoside triphosphate hydrolases"/>
    <property type="match status" value="1"/>
</dbReference>
<dbReference type="Gene3D" id="3.40.850.10">
    <property type="entry name" value="Kinesin motor domain"/>
    <property type="match status" value="1"/>
</dbReference>
<gene>
    <name evidence="9" type="primary">Dwil\GK17824</name>
    <name evidence="9" type="ORF">Dwil_GK17824</name>
</gene>
<feature type="region of interest" description="Disordered" evidence="7">
    <location>
        <begin position="1"/>
        <end position="27"/>
    </location>
</feature>
<dbReference type="PANTHER" id="PTHR24115:SF600">
    <property type="entry name" value="KINESIN-LIKE PROTEIN KIF23"/>
    <property type="match status" value="1"/>
</dbReference>
<dbReference type="GO" id="GO:0005871">
    <property type="term" value="C:kinesin complex"/>
    <property type="evidence" value="ECO:0007669"/>
    <property type="project" value="TreeGrafter"/>
</dbReference>
<feature type="domain" description="Kinesin motor" evidence="8">
    <location>
        <begin position="32"/>
        <end position="433"/>
    </location>
</feature>
<evidence type="ECO:0000256" key="4">
    <source>
        <dbReference type="ARBA" id="ARBA00023212"/>
    </source>
</evidence>
<dbReference type="InterPro" id="IPR001752">
    <property type="entry name" value="Kinesin_motor_dom"/>
</dbReference>
<organism evidence="9 10">
    <name type="scientific">Drosophila willistoni</name>
    <name type="common">Fruit fly</name>
    <dbReference type="NCBI Taxonomy" id="7260"/>
    <lineage>
        <taxon>Eukaryota</taxon>
        <taxon>Metazoa</taxon>
        <taxon>Ecdysozoa</taxon>
        <taxon>Arthropoda</taxon>
        <taxon>Hexapoda</taxon>
        <taxon>Insecta</taxon>
        <taxon>Pterygota</taxon>
        <taxon>Neoptera</taxon>
        <taxon>Endopterygota</taxon>
        <taxon>Diptera</taxon>
        <taxon>Brachycera</taxon>
        <taxon>Muscomorpha</taxon>
        <taxon>Ephydroidea</taxon>
        <taxon>Drosophilidae</taxon>
        <taxon>Drosophila</taxon>
        <taxon>Sophophora</taxon>
    </lineage>
</organism>
<dbReference type="AlphaFoldDB" id="B4N617"/>
<dbReference type="GO" id="GO:0005634">
    <property type="term" value="C:nucleus"/>
    <property type="evidence" value="ECO:0007669"/>
    <property type="project" value="TreeGrafter"/>
</dbReference>
<dbReference type="InterPro" id="IPR027640">
    <property type="entry name" value="Kinesin-like_fam"/>
</dbReference>
<evidence type="ECO:0000313" key="10">
    <source>
        <dbReference type="Proteomes" id="UP000007798"/>
    </source>
</evidence>
<dbReference type="eggNOG" id="KOG0247">
    <property type="taxonomic scope" value="Eukaryota"/>
</dbReference>
<dbReference type="GO" id="GO:0051256">
    <property type="term" value="P:mitotic spindle midzone assembly"/>
    <property type="evidence" value="ECO:0007669"/>
    <property type="project" value="TreeGrafter"/>
</dbReference>
<keyword evidence="2 5" id="KW-0547">Nucleotide-binding</keyword>
<dbReference type="HOGENOM" id="CLU_001485_13_1_1"/>
<dbReference type="GO" id="GO:0005524">
    <property type="term" value="F:ATP binding"/>
    <property type="evidence" value="ECO:0007669"/>
    <property type="project" value="UniProtKB-UniRule"/>
</dbReference>
<dbReference type="InterPro" id="IPR019821">
    <property type="entry name" value="Kinesin_motor_CS"/>
</dbReference>
<reference evidence="9 10" key="1">
    <citation type="journal article" date="2007" name="Nature">
        <title>Evolution of genes and genomes on the Drosophila phylogeny.</title>
        <authorList>
            <consortium name="Drosophila 12 Genomes Consortium"/>
            <person name="Clark A.G."/>
            <person name="Eisen M.B."/>
            <person name="Smith D.R."/>
            <person name="Bergman C.M."/>
            <person name="Oliver B."/>
            <person name="Markow T.A."/>
            <person name="Kaufman T.C."/>
            <person name="Kellis M."/>
            <person name="Gelbart W."/>
            <person name="Iyer V.N."/>
            <person name="Pollard D.A."/>
            <person name="Sackton T.B."/>
            <person name="Larracuente A.M."/>
            <person name="Singh N.D."/>
            <person name="Abad J.P."/>
            <person name="Abt D.N."/>
            <person name="Adryan B."/>
            <person name="Aguade M."/>
            <person name="Akashi H."/>
            <person name="Anderson W.W."/>
            <person name="Aquadro C.F."/>
            <person name="Ardell D.H."/>
            <person name="Arguello R."/>
            <person name="Artieri C.G."/>
            <person name="Barbash D.A."/>
            <person name="Barker D."/>
            <person name="Barsanti P."/>
            <person name="Batterham P."/>
            <person name="Batzoglou S."/>
            <person name="Begun D."/>
            <person name="Bhutkar A."/>
            <person name="Blanco E."/>
            <person name="Bosak S.A."/>
            <person name="Bradley R.K."/>
            <person name="Brand A.D."/>
            <person name="Brent M.R."/>
            <person name="Brooks A.N."/>
            <person name="Brown R.H."/>
            <person name="Butlin R.K."/>
            <person name="Caggese C."/>
            <person name="Calvi B.R."/>
            <person name="Bernardo de Carvalho A."/>
            <person name="Caspi A."/>
            <person name="Castrezana S."/>
            <person name="Celniker S.E."/>
            <person name="Chang J.L."/>
            <person name="Chapple C."/>
            <person name="Chatterji S."/>
            <person name="Chinwalla A."/>
            <person name="Civetta A."/>
            <person name="Clifton S.W."/>
            <person name="Comeron J.M."/>
            <person name="Costello J.C."/>
            <person name="Coyne J.A."/>
            <person name="Daub J."/>
            <person name="David R.G."/>
            <person name="Delcher A.L."/>
            <person name="Delehaunty K."/>
            <person name="Do C.B."/>
            <person name="Ebling H."/>
            <person name="Edwards K."/>
            <person name="Eickbush T."/>
            <person name="Evans J.D."/>
            <person name="Filipski A."/>
            <person name="Findeiss S."/>
            <person name="Freyhult E."/>
            <person name="Fulton L."/>
            <person name="Fulton R."/>
            <person name="Garcia A.C."/>
            <person name="Gardiner A."/>
            <person name="Garfield D.A."/>
            <person name="Garvin B.E."/>
            <person name="Gibson G."/>
            <person name="Gilbert D."/>
            <person name="Gnerre S."/>
            <person name="Godfrey J."/>
            <person name="Good R."/>
            <person name="Gotea V."/>
            <person name="Gravely B."/>
            <person name="Greenberg A.J."/>
            <person name="Griffiths-Jones S."/>
            <person name="Gross S."/>
            <person name="Guigo R."/>
            <person name="Gustafson E.A."/>
            <person name="Haerty W."/>
            <person name="Hahn M.W."/>
            <person name="Halligan D.L."/>
            <person name="Halpern A.L."/>
            <person name="Halter G.M."/>
            <person name="Han M.V."/>
            <person name="Heger A."/>
            <person name="Hillier L."/>
            <person name="Hinrichs A.S."/>
            <person name="Holmes I."/>
            <person name="Hoskins R.A."/>
            <person name="Hubisz M.J."/>
            <person name="Hultmark D."/>
            <person name="Huntley M.A."/>
            <person name="Jaffe D.B."/>
            <person name="Jagadeeshan S."/>
            <person name="Jeck W.R."/>
            <person name="Johnson J."/>
            <person name="Jones C.D."/>
            <person name="Jordan W.C."/>
            <person name="Karpen G.H."/>
            <person name="Kataoka E."/>
            <person name="Keightley P.D."/>
            <person name="Kheradpour P."/>
            <person name="Kirkness E.F."/>
            <person name="Koerich L.B."/>
            <person name="Kristiansen K."/>
            <person name="Kudrna D."/>
            <person name="Kulathinal R.J."/>
            <person name="Kumar S."/>
            <person name="Kwok R."/>
            <person name="Lander E."/>
            <person name="Langley C.H."/>
            <person name="Lapoint R."/>
            <person name="Lazzaro B.P."/>
            <person name="Lee S.J."/>
            <person name="Levesque L."/>
            <person name="Li R."/>
            <person name="Lin C.F."/>
            <person name="Lin M.F."/>
            <person name="Lindblad-Toh K."/>
            <person name="Llopart A."/>
            <person name="Long M."/>
            <person name="Low L."/>
            <person name="Lozovsky E."/>
            <person name="Lu J."/>
            <person name="Luo M."/>
            <person name="Machado C.A."/>
            <person name="Makalowski W."/>
            <person name="Marzo M."/>
            <person name="Matsuda M."/>
            <person name="Matzkin L."/>
            <person name="McAllister B."/>
            <person name="McBride C.S."/>
            <person name="McKernan B."/>
            <person name="McKernan K."/>
            <person name="Mendez-Lago M."/>
            <person name="Minx P."/>
            <person name="Mollenhauer M.U."/>
            <person name="Montooth K."/>
            <person name="Mount S.M."/>
            <person name="Mu X."/>
            <person name="Myers E."/>
            <person name="Negre B."/>
            <person name="Newfeld S."/>
            <person name="Nielsen R."/>
            <person name="Noor M.A."/>
            <person name="O'Grady P."/>
            <person name="Pachter L."/>
            <person name="Papaceit M."/>
            <person name="Parisi M.J."/>
            <person name="Parisi M."/>
            <person name="Parts L."/>
            <person name="Pedersen J.S."/>
            <person name="Pesole G."/>
            <person name="Phillippy A.M."/>
            <person name="Ponting C.P."/>
            <person name="Pop M."/>
            <person name="Porcelli D."/>
            <person name="Powell J.R."/>
            <person name="Prohaska S."/>
            <person name="Pruitt K."/>
            <person name="Puig M."/>
            <person name="Quesneville H."/>
            <person name="Ram K.R."/>
            <person name="Rand D."/>
            <person name="Rasmussen M.D."/>
            <person name="Reed L.K."/>
            <person name="Reenan R."/>
            <person name="Reily A."/>
            <person name="Remington K.A."/>
            <person name="Rieger T.T."/>
            <person name="Ritchie M.G."/>
            <person name="Robin C."/>
            <person name="Rogers Y.H."/>
            <person name="Rohde C."/>
            <person name="Rozas J."/>
            <person name="Rubenfield M.J."/>
            <person name="Ruiz A."/>
            <person name="Russo S."/>
            <person name="Salzberg S.L."/>
            <person name="Sanchez-Gracia A."/>
            <person name="Saranga D.J."/>
            <person name="Sato H."/>
            <person name="Schaeffer S.W."/>
            <person name="Schatz M.C."/>
            <person name="Schlenke T."/>
            <person name="Schwartz R."/>
            <person name="Segarra C."/>
            <person name="Singh R.S."/>
            <person name="Sirot L."/>
            <person name="Sirota M."/>
            <person name="Sisneros N.B."/>
            <person name="Smith C.D."/>
            <person name="Smith T.F."/>
            <person name="Spieth J."/>
            <person name="Stage D.E."/>
            <person name="Stark A."/>
            <person name="Stephan W."/>
            <person name="Strausberg R.L."/>
            <person name="Strempel S."/>
            <person name="Sturgill D."/>
            <person name="Sutton G."/>
            <person name="Sutton G.G."/>
            <person name="Tao W."/>
            <person name="Teichmann S."/>
            <person name="Tobari Y.N."/>
            <person name="Tomimura Y."/>
            <person name="Tsolas J.M."/>
            <person name="Valente V.L."/>
            <person name="Venter E."/>
            <person name="Venter J.C."/>
            <person name="Vicario S."/>
            <person name="Vieira F.G."/>
            <person name="Vilella A.J."/>
            <person name="Villasante A."/>
            <person name="Walenz B."/>
            <person name="Wang J."/>
            <person name="Wasserman M."/>
            <person name="Watts T."/>
            <person name="Wilson D."/>
            <person name="Wilson R.K."/>
            <person name="Wing R.A."/>
            <person name="Wolfner M.F."/>
            <person name="Wong A."/>
            <person name="Wong G.K."/>
            <person name="Wu C.I."/>
            <person name="Wu G."/>
            <person name="Yamamoto D."/>
            <person name="Yang H.P."/>
            <person name="Yang S.P."/>
            <person name="Yorke J.A."/>
            <person name="Yoshida K."/>
            <person name="Zdobnov E."/>
            <person name="Zhang P."/>
            <person name="Zhang Y."/>
            <person name="Zimin A.V."/>
            <person name="Baldwin J."/>
            <person name="Abdouelleil A."/>
            <person name="Abdulkadir J."/>
            <person name="Abebe A."/>
            <person name="Abera B."/>
            <person name="Abreu J."/>
            <person name="Acer S.C."/>
            <person name="Aftuck L."/>
            <person name="Alexander A."/>
            <person name="An P."/>
            <person name="Anderson E."/>
            <person name="Anderson S."/>
            <person name="Arachi H."/>
            <person name="Azer M."/>
            <person name="Bachantsang P."/>
            <person name="Barry A."/>
            <person name="Bayul T."/>
            <person name="Berlin A."/>
            <person name="Bessette D."/>
            <person name="Bloom T."/>
            <person name="Blye J."/>
            <person name="Boguslavskiy L."/>
            <person name="Bonnet C."/>
            <person name="Boukhgalter B."/>
            <person name="Bourzgui I."/>
            <person name="Brown A."/>
            <person name="Cahill P."/>
            <person name="Channer S."/>
            <person name="Cheshatsang Y."/>
            <person name="Chuda L."/>
            <person name="Citroen M."/>
            <person name="Collymore A."/>
            <person name="Cooke P."/>
            <person name="Costello M."/>
            <person name="D'Aco K."/>
            <person name="Daza R."/>
            <person name="De Haan G."/>
            <person name="DeGray S."/>
            <person name="DeMaso C."/>
            <person name="Dhargay N."/>
            <person name="Dooley K."/>
            <person name="Dooley E."/>
            <person name="Doricent M."/>
            <person name="Dorje P."/>
            <person name="Dorjee K."/>
            <person name="Dupes A."/>
            <person name="Elong R."/>
            <person name="Falk J."/>
            <person name="Farina A."/>
            <person name="Faro S."/>
            <person name="Ferguson D."/>
            <person name="Fisher S."/>
            <person name="Foley C.D."/>
            <person name="Franke A."/>
            <person name="Friedrich D."/>
            <person name="Gadbois L."/>
            <person name="Gearin G."/>
            <person name="Gearin C.R."/>
            <person name="Giannoukos G."/>
            <person name="Goode T."/>
            <person name="Graham J."/>
            <person name="Grandbois E."/>
            <person name="Grewal S."/>
            <person name="Gyaltsen K."/>
            <person name="Hafez N."/>
            <person name="Hagos B."/>
            <person name="Hall J."/>
            <person name="Henson C."/>
            <person name="Hollinger A."/>
            <person name="Honan T."/>
            <person name="Huard M.D."/>
            <person name="Hughes L."/>
            <person name="Hurhula B."/>
            <person name="Husby M.E."/>
            <person name="Kamat A."/>
            <person name="Kanga B."/>
            <person name="Kashin S."/>
            <person name="Khazanovich D."/>
            <person name="Kisner P."/>
            <person name="Lance K."/>
            <person name="Lara M."/>
            <person name="Lee W."/>
            <person name="Lennon N."/>
            <person name="Letendre F."/>
            <person name="LeVine R."/>
            <person name="Lipovsky A."/>
            <person name="Liu X."/>
            <person name="Liu J."/>
            <person name="Liu S."/>
            <person name="Lokyitsang T."/>
            <person name="Lokyitsang Y."/>
            <person name="Lubonja R."/>
            <person name="Lui A."/>
            <person name="MacDonald P."/>
            <person name="Magnisalis V."/>
            <person name="Maru K."/>
            <person name="Matthews C."/>
            <person name="McCusker W."/>
            <person name="McDonough S."/>
            <person name="Mehta T."/>
            <person name="Meldrim J."/>
            <person name="Meneus L."/>
            <person name="Mihai O."/>
            <person name="Mihalev A."/>
            <person name="Mihova T."/>
            <person name="Mittelman R."/>
            <person name="Mlenga V."/>
            <person name="Montmayeur A."/>
            <person name="Mulrain L."/>
            <person name="Navidi A."/>
            <person name="Naylor J."/>
            <person name="Negash T."/>
            <person name="Nguyen T."/>
            <person name="Nguyen N."/>
            <person name="Nicol R."/>
            <person name="Norbu C."/>
            <person name="Norbu N."/>
            <person name="Novod N."/>
            <person name="O'Neill B."/>
            <person name="Osman S."/>
            <person name="Markiewicz E."/>
            <person name="Oyono O.L."/>
            <person name="Patti C."/>
            <person name="Phunkhang P."/>
            <person name="Pierre F."/>
            <person name="Priest M."/>
            <person name="Raghuraman S."/>
            <person name="Rege F."/>
            <person name="Reyes R."/>
            <person name="Rise C."/>
            <person name="Rogov P."/>
            <person name="Ross K."/>
            <person name="Ryan E."/>
            <person name="Settipalli S."/>
            <person name="Shea T."/>
            <person name="Sherpa N."/>
            <person name="Shi L."/>
            <person name="Shih D."/>
            <person name="Sparrow T."/>
            <person name="Spaulding J."/>
            <person name="Stalker J."/>
            <person name="Stange-Thomann N."/>
            <person name="Stavropoulos S."/>
            <person name="Stone C."/>
            <person name="Strader C."/>
            <person name="Tesfaye S."/>
            <person name="Thomson T."/>
            <person name="Thoulutsang Y."/>
            <person name="Thoulutsang D."/>
            <person name="Topham K."/>
            <person name="Topping I."/>
            <person name="Tsamla T."/>
            <person name="Vassiliev H."/>
            <person name="Vo A."/>
            <person name="Wangchuk T."/>
            <person name="Wangdi T."/>
            <person name="Weiand M."/>
            <person name="Wilkinson J."/>
            <person name="Wilson A."/>
            <person name="Yadav S."/>
            <person name="Young G."/>
            <person name="Yu Q."/>
            <person name="Zembek L."/>
            <person name="Zhong D."/>
            <person name="Zimmer A."/>
            <person name="Zwirko Z."/>
            <person name="Jaffe D.B."/>
            <person name="Alvarez P."/>
            <person name="Brockman W."/>
            <person name="Butler J."/>
            <person name="Chin C."/>
            <person name="Gnerre S."/>
            <person name="Grabherr M."/>
            <person name="Kleber M."/>
            <person name="Mauceli E."/>
            <person name="MacCallum I."/>
        </authorList>
    </citation>
    <scope>NUCLEOTIDE SEQUENCE [LARGE SCALE GENOMIC DNA]</scope>
    <source>
        <strain evidence="10">Tucson 14030-0811.24</strain>
    </source>
</reference>
<dbReference type="GO" id="GO:0005874">
    <property type="term" value="C:microtubule"/>
    <property type="evidence" value="ECO:0007669"/>
    <property type="project" value="UniProtKB-KW"/>
</dbReference>
<feature type="binding site" evidence="5">
    <location>
        <begin position="124"/>
        <end position="131"/>
    </location>
    <ligand>
        <name>ATP</name>
        <dbReference type="ChEBI" id="CHEBI:30616"/>
    </ligand>
</feature>
<evidence type="ECO:0000256" key="5">
    <source>
        <dbReference type="PROSITE-ProRule" id="PRU00283"/>
    </source>
</evidence>
<evidence type="ECO:0000256" key="2">
    <source>
        <dbReference type="ARBA" id="ARBA00022741"/>
    </source>
</evidence>
<dbReference type="OrthoDB" id="2403182at2759"/>
<dbReference type="Proteomes" id="UP000007798">
    <property type="component" value="Unassembled WGS sequence"/>
</dbReference>
<comment type="similarity">
    <text evidence="5 6">Belongs to the TRAFAC class myosin-kinesin ATPase superfamily. Kinesin family.</text>
</comment>
<dbReference type="SMR" id="B4N617"/>
<dbReference type="GO" id="GO:0008017">
    <property type="term" value="F:microtubule binding"/>
    <property type="evidence" value="ECO:0007669"/>
    <property type="project" value="InterPro"/>
</dbReference>
<dbReference type="EMBL" id="CH964154">
    <property type="protein sequence ID" value="EDW79806.1"/>
    <property type="molecule type" value="Genomic_DNA"/>
</dbReference>
<keyword evidence="10" id="KW-1185">Reference proteome</keyword>
<accession>B4N617</accession>
<dbReference type="PROSITE" id="PS00411">
    <property type="entry name" value="KINESIN_MOTOR_1"/>
    <property type="match status" value="1"/>
</dbReference>
<comment type="subcellular location">
    <subcellularLocation>
        <location evidence="1">Cytoplasm</location>
        <location evidence="1">Cytoskeleton</location>
    </subcellularLocation>
</comment>
<dbReference type="PANTHER" id="PTHR24115">
    <property type="entry name" value="KINESIN-RELATED"/>
    <property type="match status" value="1"/>
</dbReference>
<dbReference type="GO" id="GO:0003777">
    <property type="term" value="F:microtubule motor activity"/>
    <property type="evidence" value="ECO:0007669"/>
    <property type="project" value="InterPro"/>
</dbReference>
<name>B4N617_DROWI</name>
<dbReference type="PROSITE" id="PS50067">
    <property type="entry name" value="KINESIN_MOTOR_2"/>
    <property type="match status" value="1"/>
</dbReference>
<dbReference type="Pfam" id="PF00225">
    <property type="entry name" value="Kinesin"/>
    <property type="match status" value="1"/>
</dbReference>
<keyword evidence="4" id="KW-0963">Cytoplasm</keyword>